<dbReference type="Proteomes" id="UP001652442">
    <property type="component" value="Unassembled WGS sequence"/>
</dbReference>
<feature type="domain" description="NlpC/P60" evidence="7">
    <location>
        <begin position="232"/>
        <end position="346"/>
    </location>
</feature>
<dbReference type="Gene3D" id="2.30.30.40">
    <property type="entry name" value="SH3 Domains"/>
    <property type="match status" value="2"/>
</dbReference>
<dbReference type="InterPro" id="IPR036028">
    <property type="entry name" value="SH3-like_dom_sf"/>
</dbReference>
<feature type="chain" id="PRO_5045249051" evidence="5">
    <location>
        <begin position="28"/>
        <end position="346"/>
    </location>
</feature>
<dbReference type="PANTHER" id="PTHR47053">
    <property type="entry name" value="MUREIN DD-ENDOPEPTIDASE MEPH-RELATED"/>
    <property type="match status" value="1"/>
</dbReference>
<dbReference type="Gene3D" id="3.90.1720.10">
    <property type="entry name" value="endopeptidase domain like (from Nostoc punctiforme)"/>
    <property type="match status" value="1"/>
</dbReference>
<dbReference type="EMBL" id="JAOQJQ010000006">
    <property type="protein sequence ID" value="MCU6763248.1"/>
    <property type="molecule type" value="Genomic_DNA"/>
</dbReference>
<proteinExistence type="inferred from homology"/>
<comment type="caution">
    <text evidence="8">The sequence shown here is derived from an EMBL/GenBank/DDBJ whole genome shotgun (WGS) entry which is preliminary data.</text>
</comment>
<dbReference type="PROSITE" id="PS51781">
    <property type="entry name" value="SH3B"/>
    <property type="match status" value="1"/>
</dbReference>
<gene>
    <name evidence="8" type="ORF">OCV88_13090</name>
</gene>
<keyword evidence="9" id="KW-1185">Reference proteome</keyword>
<dbReference type="PROSITE" id="PS51935">
    <property type="entry name" value="NLPC_P60"/>
    <property type="match status" value="1"/>
</dbReference>
<keyword evidence="5" id="KW-0732">Signal</keyword>
<dbReference type="InterPro" id="IPR003646">
    <property type="entry name" value="SH3-like_bac-type"/>
</dbReference>
<dbReference type="InterPro" id="IPR038765">
    <property type="entry name" value="Papain-like_cys_pep_sf"/>
</dbReference>
<evidence type="ECO:0000259" key="7">
    <source>
        <dbReference type="PROSITE" id="PS51935"/>
    </source>
</evidence>
<dbReference type="SUPFAM" id="SSF50044">
    <property type="entry name" value="SH3-domain"/>
    <property type="match status" value="1"/>
</dbReference>
<feature type="signal peptide" evidence="5">
    <location>
        <begin position="1"/>
        <end position="27"/>
    </location>
</feature>
<sequence>MQKSIRTAACLAAGAVLISGGAITVNAAPADNHLQTVTALSEKIHEKVSTEVSIAAKSAEKIKQIEEAEKKLGVDVEKTAVAQVNDYVNVRKSASEKSEAVGKLYDNAVATVENEKDGWYQIKSGSVKGYVKADYVKVGDVKLIESAASKVATVNTTTLKVREKASTDASVLNLVAEGEKLKTSGKEEDGWLKVSVDGETGYVSSEYVEVSMSYKKAVSKAEEEKKAEKKQASAGSAVASYAGQFVGNPYVWGGTSLTNGADCSGFVMSVYAHFGVSLPHSSSALRGVGRSVSLSEIQPGDIVCYSGHVGIYAGNNTLVHASNKKDGIKYTSPVNYRQILAIRRIF</sequence>
<dbReference type="RefSeq" id="WP_158425897.1">
    <property type="nucleotide sequence ID" value="NZ_JAOQJQ010000006.1"/>
</dbReference>
<dbReference type="SUPFAM" id="SSF54001">
    <property type="entry name" value="Cysteine proteinases"/>
    <property type="match status" value="1"/>
</dbReference>
<dbReference type="PANTHER" id="PTHR47053:SF1">
    <property type="entry name" value="MUREIN DD-ENDOPEPTIDASE MEPH-RELATED"/>
    <property type="match status" value="1"/>
</dbReference>
<accession>A0ABT2TM04</accession>
<feature type="domain" description="SH3b" evidence="6">
    <location>
        <begin position="149"/>
        <end position="212"/>
    </location>
</feature>
<name>A0ABT2TM04_9FIRM</name>
<comment type="similarity">
    <text evidence="1">Belongs to the peptidase C40 family.</text>
</comment>
<evidence type="ECO:0000256" key="4">
    <source>
        <dbReference type="ARBA" id="ARBA00022807"/>
    </source>
</evidence>
<evidence type="ECO:0000313" key="9">
    <source>
        <dbReference type="Proteomes" id="UP001652442"/>
    </source>
</evidence>
<protein>
    <submittedName>
        <fullName evidence="8">NlpC/P60 family protein</fullName>
    </submittedName>
</protein>
<evidence type="ECO:0000256" key="3">
    <source>
        <dbReference type="ARBA" id="ARBA00022801"/>
    </source>
</evidence>
<evidence type="ECO:0000313" key="8">
    <source>
        <dbReference type="EMBL" id="MCU6763248.1"/>
    </source>
</evidence>
<keyword evidence="4" id="KW-0788">Thiol protease</keyword>
<keyword evidence="2" id="KW-0645">Protease</keyword>
<evidence type="ECO:0000256" key="1">
    <source>
        <dbReference type="ARBA" id="ARBA00007074"/>
    </source>
</evidence>
<reference evidence="8 9" key="1">
    <citation type="journal article" date="2021" name="ISME Commun">
        <title>Automated analysis of genomic sequences facilitates high-throughput and comprehensive description of bacteria.</title>
        <authorList>
            <person name="Hitch T.C.A."/>
        </authorList>
    </citation>
    <scope>NUCLEOTIDE SEQUENCE [LARGE SCALE GENOMIC DNA]</scope>
    <source>
        <strain evidence="8 9">Sanger_109</strain>
    </source>
</reference>
<evidence type="ECO:0000256" key="2">
    <source>
        <dbReference type="ARBA" id="ARBA00022670"/>
    </source>
</evidence>
<dbReference type="SMART" id="SM00287">
    <property type="entry name" value="SH3b"/>
    <property type="match status" value="2"/>
</dbReference>
<evidence type="ECO:0000259" key="6">
    <source>
        <dbReference type="PROSITE" id="PS51781"/>
    </source>
</evidence>
<evidence type="ECO:0000256" key="5">
    <source>
        <dbReference type="SAM" id="SignalP"/>
    </source>
</evidence>
<organism evidence="8 9">
    <name type="scientific">Brotonthovivens ammoniilytica</name>
    <dbReference type="NCBI Taxonomy" id="2981725"/>
    <lineage>
        <taxon>Bacteria</taxon>
        <taxon>Bacillati</taxon>
        <taxon>Bacillota</taxon>
        <taxon>Clostridia</taxon>
        <taxon>Lachnospirales</taxon>
        <taxon>Lachnospiraceae</taxon>
        <taxon>Brotonthovivens</taxon>
    </lineage>
</organism>
<dbReference type="InterPro" id="IPR000064">
    <property type="entry name" value="NLP_P60_dom"/>
</dbReference>
<dbReference type="Pfam" id="PF00877">
    <property type="entry name" value="NLPC_P60"/>
    <property type="match status" value="1"/>
</dbReference>
<dbReference type="InterPro" id="IPR051202">
    <property type="entry name" value="Peptidase_C40"/>
</dbReference>
<keyword evidence="3" id="KW-0378">Hydrolase</keyword>
<dbReference type="Pfam" id="PF08239">
    <property type="entry name" value="SH3_3"/>
    <property type="match status" value="2"/>
</dbReference>